<gene>
    <name evidence="9" type="ORF">MUN68_000150</name>
</gene>
<keyword evidence="10" id="KW-1185">Reference proteome</keyword>
<dbReference type="Pfam" id="PF05090">
    <property type="entry name" value="HTTM"/>
    <property type="match status" value="1"/>
</dbReference>
<evidence type="ECO:0000256" key="2">
    <source>
        <dbReference type="ARBA" id="ARBA00022692"/>
    </source>
</evidence>
<evidence type="ECO:0000256" key="7">
    <source>
        <dbReference type="SAM" id="Phobius"/>
    </source>
</evidence>
<evidence type="ECO:0000256" key="6">
    <source>
        <dbReference type="ARBA" id="ARBA00023239"/>
    </source>
</evidence>
<name>A0ABY7RXQ1_9FLAO</name>
<dbReference type="PANTHER" id="PTHR12639">
    <property type="entry name" value="VITAMIN K-DEPENDENT GAMMA-CARBOXYLASE"/>
    <property type="match status" value="1"/>
</dbReference>
<evidence type="ECO:0000256" key="3">
    <source>
        <dbReference type="ARBA" id="ARBA00022989"/>
    </source>
</evidence>
<evidence type="ECO:0000313" key="9">
    <source>
        <dbReference type="EMBL" id="WCO01919.1"/>
    </source>
</evidence>
<feature type="transmembrane region" description="Helical" evidence="7">
    <location>
        <begin position="228"/>
        <end position="261"/>
    </location>
</feature>
<dbReference type="SMART" id="SM00752">
    <property type="entry name" value="HTTM"/>
    <property type="match status" value="1"/>
</dbReference>
<feature type="transmembrane region" description="Helical" evidence="7">
    <location>
        <begin position="151"/>
        <end position="170"/>
    </location>
</feature>
<feature type="domain" description="HTTM-like" evidence="8">
    <location>
        <begin position="6"/>
        <end position="265"/>
    </location>
</feature>
<keyword evidence="2 7" id="KW-0812">Transmembrane</keyword>
<dbReference type="RefSeq" id="WP_249996318.1">
    <property type="nucleotide sequence ID" value="NZ_CP116221.1"/>
</dbReference>
<dbReference type="InterPro" id="IPR053934">
    <property type="entry name" value="HTTM_dom"/>
</dbReference>
<keyword evidence="4 7" id="KW-0472">Membrane</keyword>
<dbReference type="PANTHER" id="PTHR12639:SF7">
    <property type="entry name" value="HTTM DOMAIN-CONTAINING PROTEIN"/>
    <property type="match status" value="1"/>
</dbReference>
<dbReference type="InterPro" id="IPR007782">
    <property type="entry name" value="VKG_COase"/>
</dbReference>
<evidence type="ECO:0000256" key="1">
    <source>
        <dbReference type="ARBA" id="ARBA00004127"/>
    </source>
</evidence>
<feature type="transmembrane region" description="Helical" evidence="7">
    <location>
        <begin position="200"/>
        <end position="221"/>
    </location>
</feature>
<keyword evidence="5" id="KW-1015">Disulfide bond</keyword>
<keyword evidence="3 7" id="KW-1133">Transmembrane helix</keyword>
<proteinExistence type="predicted"/>
<evidence type="ECO:0000256" key="5">
    <source>
        <dbReference type="ARBA" id="ARBA00023157"/>
    </source>
</evidence>
<feature type="transmembrane region" description="Helical" evidence="7">
    <location>
        <begin position="64"/>
        <end position="82"/>
    </location>
</feature>
<feature type="transmembrane region" description="Helical" evidence="7">
    <location>
        <begin position="12"/>
        <end position="38"/>
    </location>
</feature>
<dbReference type="InterPro" id="IPR053935">
    <property type="entry name" value="VKGC_lumenal_dom"/>
</dbReference>
<keyword evidence="6" id="KW-0456">Lyase</keyword>
<feature type="transmembrane region" description="Helical" evidence="7">
    <location>
        <begin position="109"/>
        <end position="130"/>
    </location>
</feature>
<evidence type="ECO:0000256" key="4">
    <source>
        <dbReference type="ARBA" id="ARBA00023136"/>
    </source>
</evidence>
<organism evidence="9 10">
    <name type="scientific">Psychroserpens ponticola</name>
    <dbReference type="NCBI Taxonomy" id="2932268"/>
    <lineage>
        <taxon>Bacteria</taxon>
        <taxon>Pseudomonadati</taxon>
        <taxon>Bacteroidota</taxon>
        <taxon>Flavobacteriia</taxon>
        <taxon>Flavobacteriales</taxon>
        <taxon>Flavobacteriaceae</taxon>
        <taxon>Psychroserpens</taxon>
    </lineage>
</organism>
<dbReference type="Pfam" id="PF22777">
    <property type="entry name" value="VKGC_lumenal_dom"/>
    <property type="match status" value="1"/>
</dbReference>
<accession>A0ABY7RXQ1</accession>
<comment type="subcellular location">
    <subcellularLocation>
        <location evidence="1">Endomembrane system</location>
        <topology evidence="1">Multi-pass membrane protein</topology>
    </subcellularLocation>
</comment>
<protein>
    <submittedName>
        <fullName evidence="9">HTTM domain-containing protein</fullName>
    </submittedName>
</protein>
<dbReference type="Proteomes" id="UP001202717">
    <property type="component" value="Chromosome"/>
</dbReference>
<evidence type="ECO:0000259" key="8">
    <source>
        <dbReference type="SMART" id="SM00752"/>
    </source>
</evidence>
<feature type="transmembrane region" description="Helical" evidence="7">
    <location>
        <begin position="287"/>
        <end position="307"/>
    </location>
</feature>
<dbReference type="InterPro" id="IPR011020">
    <property type="entry name" value="HTTM-like"/>
</dbReference>
<sequence>MNKLLFKHIDNTALITFRMLFGAFLALESFGAIATGWIKRTLVDPQFTFNFIGFDWLQPLPGPWMYIYYAVMGIFGIFVMIGYKYRLSILSFTLLWAGVYFMQKSSYNNHYYFLMILSAAMIVMPAHRFASIDAKLNPSIKSISMPQWCKLYFVFQLFILYTYASIAKLYPDWLDLTFPELLMQSKQHYYLIGDLLQHKAVHYFVAYGGILFDGLIIPLLLWKPSRKIAFFVSVFFHLFNSIIFQVGIFPYLSLAFAVFFFEPKFIQNFFLKKKPLYEASEIIIPRYAPIFKTIFILYFIVQIALPLRHHFIKGDVLWTEEGHRMSWRMMLRSKNSNTTFTVIDKATGNSTRINFDDYLSKKQRRSVSTKPDVMWQFAQHLKQEYSKKGIDIEVYVNALLSVNGKPRQQLIDPKVDLAREKWNPFKHQEWILPSKQDENN</sequence>
<reference evidence="9 10" key="1">
    <citation type="submission" date="2023-01" db="EMBL/GenBank/DDBJ databases">
        <title>Psychroserpens ponticola sp. nov., isolated from seawater.</title>
        <authorList>
            <person name="Kristyanto S."/>
            <person name="Jung J."/>
            <person name="Kim J.M."/>
            <person name="Jeon C.O."/>
        </authorList>
    </citation>
    <scope>NUCLEOTIDE SEQUENCE [LARGE SCALE GENOMIC DNA]</scope>
    <source>
        <strain evidence="9 10">MSW6</strain>
    </source>
</reference>
<evidence type="ECO:0000313" key="10">
    <source>
        <dbReference type="Proteomes" id="UP001202717"/>
    </source>
</evidence>
<dbReference type="EMBL" id="CP116221">
    <property type="protein sequence ID" value="WCO01919.1"/>
    <property type="molecule type" value="Genomic_DNA"/>
</dbReference>